<dbReference type="Pfam" id="PF13649">
    <property type="entry name" value="Methyltransf_25"/>
    <property type="match status" value="1"/>
</dbReference>
<keyword evidence="3" id="KW-1185">Reference proteome</keyword>
<dbReference type="SUPFAM" id="SSF53335">
    <property type="entry name" value="S-adenosyl-L-methionine-dependent methyltransferases"/>
    <property type="match status" value="1"/>
</dbReference>
<dbReference type="EMBL" id="FNVA01000002">
    <property type="protein sequence ID" value="SEG04926.1"/>
    <property type="molecule type" value="Genomic_DNA"/>
</dbReference>
<gene>
    <name evidence="2" type="ORF">SAMN05421819_1812</name>
</gene>
<dbReference type="CDD" id="cd02440">
    <property type="entry name" value="AdoMet_MTases"/>
    <property type="match status" value="1"/>
</dbReference>
<evidence type="ECO:0000259" key="1">
    <source>
        <dbReference type="Pfam" id="PF13649"/>
    </source>
</evidence>
<dbReference type="InterPro" id="IPR029063">
    <property type="entry name" value="SAM-dependent_MTases_sf"/>
</dbReference>
<proteinExistence type="predicted"/>
<dbReference type="OrthoDB" id="465705at2"/>
<dbReference type="Proteomes" id="UP000236728">
    <property type="component" value="Unassembled WGS sequence"/>
</dbReference>
<organism evidence="2 3">
    <name type="scientific">Bryocella elongata</name>
    <dbReference type="NCBI Taxonomy" id="863522"/>
    <lineage>
        <taxon>Bacteria</taxon>
        <taxon>Pseudomonadati</taxon>
        <taxon>Acidobacteriota</taxon>
        <taxon>Terriglobia</taxon>
        <taxon>Terriglobales</taxon>
        <taxon>Acidobacteriaceae</taxon>
        <taxon>Bryocella</taxon>
    </lineage>
</organism>
<dbReference type="GO" id="GO:0032259">
    <property type="term" value="P:methylation"/>
    <property type="evidence" value="ECO:0007669"/>
    <property type="project" value="UniProtKB-KW"/>
</dbReference>
<dbReference type="AlphaFoldDB" id="A0A1H5X100"/>
<protein>
    <submittedName>
        <fullName evidence="2">tRNA (Cmo5U34)-methyltransferase</fullName>
    </submittedName>
</protein>
<accession>A0A1H5X100</accession>
<evidence type="ECO:0000313" key="2">
    <source>
        <dbReference type="EMBL" id="SEG04926.1"/>
    </source>
</evidence>
<sequence>MTTLTQELFDTTAATYDTDRAKLIPCNDAFYRKAIELIPAGALRILDLGAGSGILSELVRRHHPASRVHLLDFSAAMLDRARTRLAGDDMVSFEVADYNTATLGEGWDAIVSALSIHHLEDGNKRKLFARLVPALKHGGIFINAEQVAGPTPHLEETYKRLWLEQVRAAGATEQQIKDSLYRQAEDRSASVEDQLQWMREAGFIDVDCWFKDNRFAVLAGVRPVA</sequence>
<feature type="domain" description="Methyltransferase" evidence="1">
    <location>
        <begin position="45"/>
        <end position="139"/>
    </location>
</feature>
<keyword evidence="2" id="KW-0808">Transferase</keyword>
<dbReference type="GO" id="GO:0008168">
    <property type="term" value="F:methyltransferase activity"/>
    <property type="evidence" value="ECO:0007669"/>
    <property type="project" value="UniProtKB-KW"/>
</dbReference>
<keyword evidence="2" id="KW-0489">Methyltransferase</keyword>
<dbReference type="RefSeq" id="WP_103932685.1">
    <property type="nucleotide sequence ID" value="NZ_FNVA01000002.1"/>
</dbReference>
<dbReference type="InterPro" id="IPR041698">
    <property type="entry name" value="Methyltransf_25"/>
</dbReference>
<dbReference type="PANTHER" id="PTHR43591">
    <property type="entry name" value="METHYLTRANSFERASE"/>
    <property type="match status" value="1"/>
</dbReference>
<evidence type="ECO:0000313" key="3">
    <source>
        <dbReference type="Proteomes" id="UP000236728"/>
    </source>
</evidence>
<dbReference type="Gene3D" id="3.40.50.150">
    <property type="entry name" value="Vaccinia Virus protein VP39"/>
    <property type="match status" value="1"/>
</dbReference>
<reference evidence="2 3" key="1">
    <citation type="submission" date="2016-10" db="EMBL/GenBank/DDBJ databases">
        <authorList>
            <person name="de Groot N.N."/>
        </authorList>
    </citation>
    <scope>NUCLEOTIDE SEQUENCE [LARGE SCALE GENOMIC DNA]</scope>
    <source>
        <strain evidence="2 3">DSM 22489</strain>
    </source>
</reference>
<name>A0A1H5X100_9BACT</name>